<sequence>MWKAENVSKDVLSSIENALVSMAQYLHRAESERGGTVFSEILSRTMQRKLVSLLCFQIVEEEGRSRALKTSRAIAERIMTELLLSQQNSGSLSTHLWTAVRARGCQFLGPAMQEDVLKLILLALDKGALIARKTLVMYVVQMLTEDYPQVSKTCVGHVVQLLYRASCFNVLKRDGESSLMQLKDEFRTYESLRREHDAQIVQMAVECGLRISPDQWSALLYGDQAHRSHMQSII</sequence>
<evidence type="ECO:0000256" key="2">
    <source>
        <dbReference type="ARBA" id="ARBA00012483"/>
    </source>
</evidence>
<dbReference type="GO" id="GO:0000209">
    <property type="term" value="P:protein polyubiquitination"/>
    <property type="evidence" value="ECO:0007669"/>
    <property type="project" value="TreeGrafter"/>
</dbReference>
<comment type="catalytic activity">
    <reaction evidence="1">
        <text>S-ubiquitinyl-[E2 ubiquitin-conjugating enzyme]-L-cysteine + [acceptor protein]-L-lysine = [E2 ubiquitin-conjugating enzyme]-L-cysteine + N(6)-ubiquitinyl-[acceptor protein]-L-lysine.</text>
        <dbReference type="EC" id="2.3.2.27"/>
    </reaction>
</comment>
<dbReference type="Proteomes" id="UP000053676">
    <property type="component" value="Unassembled WGS sequence"/>
</dbReference>
<dbReference type="GO" id="GO:0003725">
    <property type="term" value="F:double-stranded RNA binding"/>
    <property type="evidence" value="ECO:0007669"/>
    <property type="project" value="TreeGrafter"/>
</dbReference>
<name>W2SJT8_NECAM</name>
<dbReference type="InterPro" id="IPR048575">
    <property type="entry name" value="Roquin_1_2-like_ROQ"/>
</dbReference>
<keyword evidence="7" id="KW-1185">Reference proteome</keyword>
<dbReference type="Pfam" id="PF21206">
    <property type="entry name" value="Roquin_1_2-like_ROQ"/>
    <property type="match status" value="1"/>
</dbReference>
<dbReference type="STRING" id="51031.W2SJT8"/>
<dbReference type="InterPro" id="IPR052249">
    <property type="entry name" value="Roquin_domain"/>
</dbReference>
<gene>
    <name evidence="6" type="ORF">NECAME_15040</name>
</gene>
<dbReference type="EC" id="2.3.2.27" evidence="2"/>
<dbReference type="InterPro" id="IPR041523">
    <property type="entry name" value="ROQ_II"/>
</dbReference>
<accession>W2SJT8</accession>
<feature type="domain" description="Roquin 1/2-like ROQ" evidence="5">
    <location>
        <begin position="96"/>
        <end position="181"/>
    </location>
</feature>
<evidence type="ECO:0000256" key="1">
    <source>
        <dbReference type="ARBA" id="ARBA00000900"/>
    </source>
</evidence>
<keyword evidence="3" id="KW-0808">Transferase</keyword>
<dbReference type="PANTHER" id="PTHR13139:SF54">
    <property type="entry name" value="RING-TYPE E3 UBIQUITIN TRANSFERASE"/>
    <property type="match status" value="1"/>
</dbReference>
<dbReference type="AlphaFoldDB" id="W2SJT8"/>
<protein>
    <recommendedName>
        <fullName evidence="2">RING-type E3 ubiquitin transferase</fullName>
        <ecNumber evidence="2">2.3.2.27</ecNumber>
    </recommendedName>
</protein>
<evidence type="ECO:0000313" key="6">
    <source>
        <dbReference type="EMBL" id="ETN69865.1"/>
    </source>
</evidence>
<dbReference type="Gene3D" id="1.20.120.1790">
    <property type="match status" value="1"/>
</dbReference>
<dbReference type="GO" id="GO:0006511">
    <property type="term" value="P:ubiquitin-dependent protein catabolic process"/>
    <property type="evidence" value="ECO:0007669"/>
    <property type="project" value="TreeGrafter"/>
</dbReference>
<dbReference type="GO" id="GO:0035613">
    <property type="term" value="F:RNA stem-loop binding"/>
    <property type="evidence" value="ECO:0007669"/>
    <property type="project" value="TreeGrafter"/>
</dbReference>
<evidence type="ECO:0000259" key="5">
    <source>
        <dbReference type="Pfam" id="PF21206"/>
    </source>
</evidence>
<dbReference type="OrthoDB" id="10067217at2759"/>
<feature type="domain" description="Roquin II" evidence="4">
    <location>
        <begin position="184"/>
        <end position="234"/>
    </location>
</feature>
<dbReference type="KEGG" id="nai:NECAME_15040"/>
<organism evidence="6 7">
    <name type="scientific">Necator americanus</name>
    <name type="common">Human hookworm</name>
    <dbReference type="NCBI Taxonomy" id="51031"/>
    <lineage>
        <taxon>Eukaryota</taxon>
        <taxon>Metazoa</taxon>
        <taxon>Ecdysozoa</taxon>
        <taxon>Nematoda</taxon>
        <taxon>Chromadorea</taxon>
        <taxon>Rhabditida</taxon>
        <taxon>Rhabditina</taxon>
        <taxon>Rhabditomorpha</taxon>
        <taxon>Strongyloidea</taxon>
        <taxon>Ancylostomatidae</taxon>
        <taxon>Bunostominae</taxon>
        <taxon>Necator</taxon>
    </lineage>
</organism>
<reference evidence="7" key="1">
    <citation type="journal article" date="2014" name="Nat. Genet.">
        <title>Genome of the human hookworm Necator americanus.</title>
        <authorList>
            <person name="Tang Y.T."/>
            <person name="Gao X."/>
            <person name="Rosa B.A."/>
            <person name="Abubucker S."/>
            <person name="Hallsworth-Pepin K."/>
            <person name="Martin J."/>
            <person name="Tyagi R."/>
            <person name="Heizer E."/>
            <person name="Zhang X."/>
            <person name="Bhonagiri-Palsikar V."/>
            <person name="Minx P."/>
            <person name="Warren W.C."/>
            <person name="Wang Q."/>
            <person name="Zhan B."/>
            <person name="Hotez P.J."/>
            <person name="Sternberg P.W."/>
            <person name="Dougall A."/>
            <person name="Gaze S.T."/>
            <person name="Mulvenna J."/>
            <person name="Sotillo J."/>
            <person name="Ranganathan S."/>
            <person name="Rabelo E.M."/>
            <person name="Wilson R.K."/>
            <person name="Felgner P.L."/>
            <person name="Bethony J."/>
            <person name="Hawdon J.M."/>
            <person name="Gasser R.B."/>
            <person name="Loukas A."/>
            <person name="Mitreva M."/>
        </authorList>
    </citation>
    <scope>NUCLEOTIDE SEQUENCE [LARGE SCALE GENOMIC DNA]</scope>
</reference>
<dbReference type="PANTHER" id="PTHR13139">
    <property type="entry name" value="RING FINGER AND CCCH-TYPE ZINC FINGER DOMAIN-CONTAINING PROTEIN"/>
    <property type="match status" value="1"/>
</dbReference>
<proteinExistence type="predicted"/>
<feature type="non-terminal residue" evidence="6">
    <location>
        <position position="234"/>
    </location>
</feature>
<dbReference type="EMBL" id="KI669037">
    <property type="protein sequence ID" value="ETN69865.1"/>
    <property type="molecule type" value="Genomic_DNA"/>
</dbReference>
<evidence type="ECO:0000256" key="3">
    <source>
        <dbReference type="ARBA" id="ARBA00022679"/>
    </source>
</evidence>
<dbReference type="GO" id="GO:0061630">
    <property type="term" value="F:ubiquitin protein ligase activity"/>
    <property type="evidence" value="ECO:0007669"/>
    <property type="project" value="UniProtKB-EC"/>
</dbReference>
<dbReference type="GO" id="GO:0003729">
    <property type="term" value="F:mRNA binding"/>
    <property type="evidence" value="ECO:0007669"/>
    <property type="project" value="TreeGrafter"/>
</dbReference>
<evidence type="ECO:0000259" key="4">
    <source>
        <dbReference type="Pfam" id="PF18386"/>
    </source>
</evidence>
<dbReference type="GO" id="GO:0010494">
    <property type="term" value="C:cytoplasmic stress granule"/>
    <property type="evidence" value="ECO:0007669"/>
    <property type="project" value="TreeGrafter"/>
</dbReference>
<dbReference type="GO" id="GO:0000288">
    <property type="term" value="P:nuclear-transcribed mRNA catabolic process, deadenylation-dependent decay"/>
    <property type="evidence" value="ECO:0007669"/>
    <property type="project" value="TreeGrafter"/>
</dbReference>
<dbReference type="Pfam" id="PF18386">
    <property type="entry name" value="ROQ_II"/>
    <property type="match status" value="1"/>
</dbReference>
<evidence type="ECO:0000313" key="7">
    <source>
        <dbReference type="Proteomes" id="UP000053676"/>
    </source>
</evidence>